<reference evidence="3 4" key="1">
    <citation type="submission" date="2009-02" db="EMBL/GenBank/DDBJ databases">
        <authorList>
            <person name="Fulton L."/>
            <person name="Clifton S."/>
            <person name="Fulton B."/>
            <person name="Xu J."/>
            <person name="Minx P."/>
            <person name="Pepin K.H."/>
            <person name="Johnson M."/>
            <person name="Bhonagiri V."/>
            <person name="Nash W.E."/>
            <person name="Mardis E.R."/>
            <person name="Wilson R.K."/>
        </authorList>
    </citation>
    <scope>NUCLEOTIDE SEQUENCE [LARGE SCALE GENOMIC DNA]</scope>
    <source>
        <strain evidence="3 4">DSM 16841</strain>
    </source>
</reference>
<organism evidence="3 4">
    <name type="scientific">Roseburia inulinivorans DSM 16841</name>
    <dbReference type="NCBI Taxonomy" id="622312"/>
    <lineage>
        <taxon>Bacteria</taxon>
        <taxon>Bacillati</taxon>
        <taxon>Bacillota</taxon>
        <taxon>Clostridia</taxon>
        <taxon>Lachnospirales</taxon>
        <taxon>Lachnospiraceae</taxon>
        <taxon>Roseburia</taxon>
    </lineage>
</organism>
<evidence type="ECO:0000256" key="1">
    <source>
        <dbReference type="SAM" id="MobiDB-lite"/>
    </source>
</evidence>
<dbReference type="EMBL" id="ACFY01000084">
    <property type="protein sequence ID" value="EEG94301.1"/>
    <property type="molecule type" value="Genomic_DNA"/>
</dbReference>
<evidence type="ECO:0000256" key="2">
    <source>
        <dbReference type="SAM" id="Phobius"/>
    </source>
</evidence>
<name>C0FT72_9FIRM</name>
<comment type="caution">
    <text evidence="3">The sequence shown here is derived from an EMBL/GenBank/DDBJ whole genome shotgun (WGS) entry which is preliminary data.</text>
</comment>
<proteinExistence type="predicted"/>
<feature type="transmembrane region" description="Helical" evidence="2">
    <location>
        <begin position="156"/>
        <end position="176"/>
    </location>
</feature>
<keyword evidence="2" id="KW-1133">Transmembrane helix</keyword>
<accession>C0FT72</accession>
<reference evidence="3 4" key="2">
    <citation type="submission" date="2009-03" db="EMBL/GenBank/DDBJ databases">
        <title>Draft genome sequence of Roseburia inulinivorans (DSM 16841).</title>
        <authorList>
            <person name="Sudarsanam P."/>
            <person name="Ley R."/>
            <person name="Guruge J."/>
            <person name="Turnbaugh P.J."/>
            <person name="Mahowald M."/>
            <person name="Liep D."/>
            <person name="Gordon J."/>
        </authorList>
    </citation>
    <scope>NUCLEOTIDE SEQUENCE [LARGE SCALE GENOMIC DNA]</scope>
    <source>
        <strain evidence="3 4">DSM 16841</strain>
    </source>
</reference>
<evidence type="ECO:0000313" key="4">
    <source>
        <dbReference type="Proteomes" id="UP000003561"/>
    </source>
</evidence>
<gene>
    <name evidence="3" type="ORF">ROSEINA2194_01939</name>
</gene>
<dbReference type="eggNOG" id="ENOG5032UTX">
    <property type="taxonomic scope" value="Bacteria"/>
</dbReference>
<keyword evidence="2" id="KW-0472">Membrane</keyword>
<keyword evidence="2" id="KW-0812">Transmembrane</keyword>
<dbReference type="Proteomes" id="UP000003561">
    <property type="component" value="Unassembled WGS sequence"/>
</dbReference>
<feature type="region of interest" description="Disordered" evidence="1">
    <location>
        <begin position="1"/>
        <end position="29"/>
    </location>
</feature>
<protein>
    <submittedName>
        <fullName evidence="3">Uncharacterized protein</fullName>
    </submittedName>
</protein>
<sequence>MCLGSVNGTEEEQMPENTQRVSVGGFSFENKDEAEQAKKEIEGIRYIKTKTDMNDPEVILQVYNKMIGQKLFETAVGYSYLKDLQEYLTTIPFIKNEDILPIPVTHPRLEESLKKQKREIAQKERVRAVRARQREKNLAKIDRKALETESSGKLKISLCVNAILVVCVVAMFAMALTSDSPTIVDYQSKLLNRYASWEQELTEREKAVSEKEQELGIQVDTEQTDFTDSP</sequence>
<evidence type="ECO:0000313" key="3">
    <source>
        <dbReference type="EMBL" id="EEG94301.1"/>
    </source>
</evidence>
<dbReference type="AlphaFoldDB" id="C0FT72"/>